<evidence type="ECO:0000313" key="1">
    <source>
        <dbReference type="Proteomes" id="UP000046393"/>
    </source>
</evidence>
<organism evidence="1 2">
    <name type="scientific">Syphacia muris</name>
    <dbReference type="NCBI Taxonomy" id="451379"/>
    <lineage>
        <taxon>Eukaryota</taxon>
        <taxon>Metazoa</taxon>
        <taxon>Ecdysozoa</taxon>
        <taxon>Nematoda</taxon>
        <taxon>Chromadorea</taxon>
        <taxon>Rhabditida</taxon>
        <taxon>Spirurina</taxon>
        <taxon>Oxyuridomorpha</taxon>
        <taxon>Oxyuroidea</taxon>
        <taxon>Oxyuridae</taxon>
        <taxon>Syphacia</taxon>
    </lineage>
</organism>
<sequence>MSHRTSGSRHVRIKLRSGTLSIAIQMSQRHGQPNYLVEVQMHICEVGYKQLRRLFTTTTSTCTIALLQF</sequence>
<proteinExistence type="predicted"/>
<protein>
    <submittedName>
        <fullName evidence="2">Uncharacterized protein</fullName>
    </submittedName>
</protein>
<dbReference type="WBParaSite" id="SMUV_0000385201-mRNA-1">
    <property type="protein sequence ID" value="SMUV_0000385201-mRNA-1"/>
    <property type="gene ID" value="SMUV_0000385201"/>
</dbReference>
<name>A0A0N5AHJ6_9BILA</name>
<accession>A0A0N5AHJ6</accession>
<keyword evidence="1" id="KW-1185">Reference proteome</keyword>
<reference evidence="2" key="1">
    <citation type="submission" date="2017-02" db="UniProtKB">
        <authorList>
            <consortium name="WormBaseParasite"/>
        </authorList>
    </citation>
    <scope>IDENTIFICATION</scope>
</reference>
<dbReference type="AlphaFoldDB" id="A0A0N5AHJ6"/>
<dbReference type="Proteomes" id="UP000046393">
    <property type="component" value="Unplaced"/>
</dbReference>
<evidence type="ECO:0000313" key="2">
    <source>
        <dbReference type="WBParaSite" id="SMUV_0000385201-mRNA-1"/>
    </source>
</evidence>